<dbReference type="PANTHER" id="PTHR30093:SF44">
    <property type="entry name" value="TYPE II SECRETION SYSTEM CORE PROTEIN G"/>
    <property type="match status" value="1"/>
</dbReference>
<protein>
    <submittedName>
        <fullName evidence="7">Prepilin-type cleavage/methylation domain-containing protein</fullName>
    </submittedName>
</protein>
<name>A0A2W5SU23_9BACT</name>
<dbReference type="InterPro" id="IPR028188">
    <property type="entry name" value="Pilin_PilA"/>
</dbReference>
<dbReference type="Gene3D" id="3.30.700.10">
    <property type="entry name" value="Glycoprotein, Type 4 Pilin"/>
    <property type="match status" value="1"/>
</dbReference>
<evidence type="ECO:0000256" key="4">
    <source>
        <dbReference type="ARBA" id="ARBA00022989"/>
    </source>
</evidence>
<dbReference type="GO" id="GO:0016020">
    <property type="term" value="C:membrane"/>
    <property type="evidence" value="ECO:0007669"/>
    <property type="project" value="UniProtKB-SubCell"/>
</dbReference>
<dbReference type="InterPro" id="IPR012902">
    <property type="entry name" value="N_methyl_site"/>
</dbReference>
<dbReference type="PANTHER" id="PTHR30093">
    <property type="entry name" value="GENERAL SECRETION PATHWAY PROTEIN G"/>
    <property type="match status" value="1"/>
</dbReference>
<evidence type="ECO:0000313" key="7">
    <source>
        <dbReference type="EMBL" id="PZR06360.1"/>
    </source>
</evidence>
<evidence type="ECO:0000256" key="1">
    <source>
        <dbReference type="ARBA" id="ARBA00004167"/>
    </source>
</evidence>
<dbReference type="EMBL" id="QFQP01000038">
    <property type="protein sequence ID" value="PZR06360.1"/>
    <property type="molecule type" value="Genomic_DNA"/>
</dbReference>
<dbReference type="InterPro" id="IPR045584">
    <property type="entry name" value="Pilin-like"/>
</dbReference>
<keyword evidence="4 6" id="KW-1133">Transmembrane helix</keyword>
<evidence type="ECO:0000256" key="3">
    <source>
        <dbReference type="ARBA" id="ARBA00022692"/>
    </source>
</evidence>
<organism evidence="7 8">
    <name type="scientific">Archangium gephyra</name>
    <dbReference type="NCBI Taxonomy" id="48"/>
    <lineage>
        <taxon>Bacteria</taxon>
        <taxon>Pseudomonadati</taxon>
        <taxon>Myxococcota</taxon>
        <taxon>Myxococcia</taxon>
        <taxon>Myxococcales</taxon>
        <taxon>Cystobacterineae</taxon>
        <taxon>Archangiaceae</taxon>
        <taxon>Archangium</taxon>
    </lineage>
</organism>
<dbReference type="SUPFAM" id="SSF54523">
    <property type="entry name" value="Pili subunits"/>
    <property type="match status" value="1"/>
</dbReference>
<evidence type="ECO:0000256" key="5">
    <source>
        <dbReference type="ARBA" id="ARBA00023136"/>
    </source>
</evidence>
<comment type="caution">
    <text evidence="7">The sequence shown here is derived from an EMBL/GenBank/DDBJ whole genome shotgun (WGS) entry which is preliminary data.</text>
</comment>
<dbReference type="Pfam" id="PF14245">
    <property type="entry name" value="Pilin_PilA"/>
    <property type="match status" value="1"/>
</dbReference>
<keyword evidence="5 6" id="KW-0472">Membrane</keyword>
<feature type="transmembrane region" description="Helical" evidence="6">
    <location>
        <begin position="12"/>
        <end position="34"/>
    </location>
</feature>
<reference evidence="7 8" key="1">
    <citation type="submission" date="2017-08" db="EMBL/GenBank/DDBJ databases">
        <title>Infants hospitalized years apart are colonized by the same room-sourced microbial strains.</title>
        <authorList>
            <person name="Brooks B."/>
            <person name="Olm M.R."/>
            <person name="Firek B.A."/>
            <person name="Baker R."/>
            <person name="Thomas B.C."/>
            <person name="Morowitz M.J."/>
            <person name="Banfield J.F."/>
        </authorList>
    </citation>
    <scope>NUCLEOTIDE SEQUENCE [LARGE SCALE GENOMIC DNA]</scope>
    <source>
        <strain evidence="7">S2_003_000_R2_14</strain>
    </source>
</reference>
<proteinExistence type="predicted"/>
<gene>
    <name evidence="7" type="ORF">DI536_30265</name>
</gene>
<dbReference type="AlphaFoldDB" id="A0A2W5SU23"/>
<accession>A0A2W5SU23</accession>
<sequence length="209" mass="21389">MKSLLKKKGFTLVELMIVVAIIGILAAIAIPNFIKFQARSKQSEAKTNLKGVFQAEKSYFAEKDTYSSAFNQVGFIPERGNRYAYRIGGAASQQRNAATLPAATGDVGLIEVDVYKIGSGAIAAPTPSGSFTATADNGSGGTLASAGISAGPNGFFVSTATGTVDNDSDNDTWAIGGSMTLTVTAGACADAQNGPSGTPVNTYNDVACP</sequence>
<dbReference type="Pfam" id="PF07963">
    <property type="entry name" value="N_methyl"/>
    <property type="match status" value="1"/>
</dbReference>
<keyword evidence="3 6" id="KW-0812">Transmembrane</keyword>
<evidence type="ECO:0000256" key="6">
    <source>
        <dbReference type="SAM" id="Phobius"/>
    </source>
</evidence>
<dbReference type="PROSITE" id="PS00409">
    <property type="entry name" value="PROKAR_NTER_METHYL"/>
    <property type="match status" value="1"/>
</dbReference>
<comment type="subcellular location">
    <subcellularLocation>
        <location evidence="1">Membrane</location>
        <topology evidence="1">Single-pass membrane protein</topology>
    </subcellularLocation>
</comment>
<dbReference type="NCBIfam" id="TIGR02532">
    <property type="entry name" value="IV_pilin_GFxxxE"/>
    <property type="match status" value="1"/>
</dbReference>
<evidence type="ECO:0000313" key="8">
    <source>
        <dbReference type="Proteomes" id="UP000249061"/>
    </source>
</evidence>
<dbReference type="Proteomes" id="UP000249061">
    <property type="component" value="Unassembled WGS sequence"/>
</dbReference>
<keyword evidence="2" id="KW-0488">Methylation</keyword>
<evidence type="ECO:0000256" key="2">
    <source>
        <dbReference type="ARBA" id="ARBA00022481"/>
    </source>
</evidence>